<dbReference type="AlphaFoldDB" id="A0A974S2M0"/>
<dbReference type="SUPFAM" id="SSF46689">
    <property type="entry name" value="Homeodomain-like"/>
    <property type="match status" value="2"/>
</dbReference>
<dbReference type="EMBL" id="CP068053">
    <property type="protein sequence ID" value="QQT02739.1"/>
    <property type="molecule type" value="Genomic_DNA"/>
</dbReference>
<feature type="domain" description="HTH tetR-type" evidence="4">
    <location>
        <begin position="1"/>
        <end position="60"/>
    </location>
</feature>
<reference evidence="5 6" key="1">
    <citation type="submission" date="2021-01" db="EMBL/GenBank/DDBJ databases">
        <title>FDA dAtabase for Regulatory Grade micrObial Sequences (FDA-ARGOS): Supporting development and validation of Infectious Disease Dx tests.</title>
        <authorList>
            <person name="Nelson B."/>
            <person name="Plummer A."/>
            <person name="Tallon L."/>
            <person name="Sadzewicz L."/>
            <person name="Zhao X."/>
            <person name="Boylan J."/>
            <person name="Ott S."/>
            <person name="Bowen H."/>
            <person name="Vavikolanu K."/>
            <person name="Mehta A."/>
            <person name="Aluvathingal J."/>
            <person name="Nadendla S."/>
            <person name="Myers T."/>
            <person name="Yan Y."/>
            <person name="Sichtig H."/>
        </authorList>
    </citation>
    <scope>NUCLEOTIDE SEQUENCE [LARGE SCALE GENOMIC DNA]</scope>
    <source>
        <strain evidence="5 6">FDAARGOS_1161</strain>
    </source>
</reference>
<dbReference type="InterPro" id="IPR039532">
    <property type="entry name" value="TetR_C_Firmicutes"/>
</dbReference>
<keyword evidence="6" id="KW-1185">Reference proteome</keyword>
<dbReference type="KEGG" id="ppsr:I6J18_17595"/>
<dbReference type="Proteomes" id="UP000595254">
    <property type="component" value="Chromosome"/>
</dbReference>
<protein>
    <submittedName>
        <fullName evidence="5">TetR/AcrR family transcriptional regulator</fullName>
    </submittedName>
</protein>
<organism evidence="5 6">
    <name type="scientific">Peribacillus psychrosaccharolyticus</name>
    <name type="common">Bacillus psychrosaccharolyticus</name>
    <dbReference type="NCBI Taxonomy" id="1407"/>
    <lineage>
        <taxon>Bacteria</taxon>
        <taxon>Bacillati</taxon>
        <taxon>Bacillota</taxon>
        <taxon>Bacilli</taxon>
        <taxon>Bacillales</taxon>
        <taxon>Bacillaceae</taxon>
        <taxon>Peribacillus</taxon>
    </lineage>
</organism>
<dbReference type="Gene3D" id="1.10.357.10">
    <property type="entry name" value="Tetracycline Repressor, domain 2"/>
    <property type="match status" value="2"/>
</dbReference>
<evidence type="ECO:0000259" key="4">
    <source>
        <dbReference type="PROSITE" id="PS50977"/>
    </source>
</evidence>
<feature type="domain" description="HTH tetR-type" evidence="4">
    <location>
        <begin position="202"/>
        <end position="263"/>
    </location>
</feature>
<evidence type="ECO:0000256" key="2">
    <source>
        <dbReference type="ARBA" id="ARBA00023125"/>
    </source>
</evidence>
<sequence>MTPSKIKSALLSLLREKDIRHITSTEIAEQASVSRGALYNYYEDKFDILEEIVEEQKEGLRKAIYDSLKDLDYINLKKINLQVLPALSYVADHVPFFRNMLNRSNIPYINFHSFFIEVFNTEVMLTPEKTDLSDTSKDMYVHYRTLYTYAIILYWFKEGMKSSPELISQQYWELVSQKRYYWIFGSSIKPKNKEVRIDRRVIRTRQALQVAMIDLIMEQEDYSKLTISDITRRSDIRRATFYDHYSSIEDLFKATIHKTCSDIIGILTLDTKPETYTIAQAEDVLIQLFSYLSEHRSIIHFINGKYGVPDSIPEILNVLSDFYLSQQIDIHAGKDMYAYYVSGLIVGLILYRLQEGKNHSPHYLAKEFIQFLDLKKYKVHMF</sequence>
<evidence type="ECO:0000256" key="1">
    <source>
        <dbReference type="ARBA" id="ARBA00022491"/>
    </source>
</evidence>
<feature type="DNA-binding region" description="H-T-H motif" evidence="3">
    <location>
        <begin position="226"/>
        <end position="245"/>
    </location>
</feature>
<accession>A0A974S2M0</accession>
<dbReference type="InterPro" id="IPR001647">
    <property type="entry name" value="HTH_TetR"/>
</dbReference>
<evidence type="ECO:0000256" key="3">
    <source>
        <dbReference type="PROSITE-ProRule" id="PRU00335"/>
    </source>
</evidence>
<gene>
    <name evidence="5" type="ORF">I6J18_17595</name>
</gene>
<evidence type="ECO:0000313" key="5">
    <source>
        <dbReference type="EMBL" id="QQT02739.1"/>
    </source>
</evidence>
<proteinExistence type="predicted"/>
<dbReference type="InterPro" id="IPR050624">
    <property type="entry name" value="HTH-type_Tx_Regulator"/>
</dbReference>
<dbReference type="Pfam" id="PF00440">
    <property type="entry name" value="TetR_N"/>
    <property type="match status" value="2"/>
</dbReference>
<keyword evidence="2 3" id="KW-0238">DNA-binding</keyword>
<feature type="DNA-binding region" description="H-T-H motif" evidence="3">
    <location>
        <begin position="23"/>
        <end position="42"/>
    </location>
</feature>
<dbReference type="Pfam" id="PF14278">
    <property type="entry name" value="TetR_C_8"/>
    <property type="match status" value="2"/>
</dbReference>
<dbReference type="InterPro" id="IPR009057">
    <property type="entry name" value="Homeodomain-like_sf"/>
</dbReference>
<evidence type="ECO:0000313" key="6">
    <source>
        <dbReference type="Proteomes" id="UP000595254"/>
    </source>
</evidence>
<dbReference type="PANTHER" id="PTHR43479">
    <property type="entry name" value="ACREF/ENVCD OPERON REPRESSOR-RELATED"/>
    <property type="match status" value="1"/>
</dbReference>
<keyword evidence="1" id="KW-0678">Repressor</keyword>
<dbReference type="PANTHER" id="PTHR43479:SF7">
    <property type="entry name" value="TETR-FAMILY TRANSCRIPTIONAL REGULATOR"/>
    <property type="match status" value="1"/>
</dbReference>
<name>A0A974S2M0_PERPY</name>
<dbReference type="PROSITE" id="PS50977">
    <property type="entry name" value="HTH_TETR_2"/>
    <property type="match status" value="2"/>
</dbReference>
<dbReference type="GO" id="GO:0003677">
    <property type="term" value="F:DNA binding"/>
    <property type="evidence" value="ECO:0007669"/>
    <property type="project" value="UniProtKB-UniRule"/>
</dbReference>